<dbReference type="OrthoDB" id="7409988at2"/>
<dbReference type="Proteomes" id="UP000439780">
    <property type="component" value="Unassembled WGS sequence"/>
</dbReference>
<feature type="domain" description="DUF2059" evidence="2">
    <location>
        <begin position="152"/>
        <end position="183"/>
    </location>
</feature>
<dbReference type="EMBL" id="WTYA01000002">
    <property type="protein sequence ID" value="MXP27852.1"/>
    <property type="molecule type" value="Genomic_DNA"/>
</dbReference>
<comment type="caution">
    <text evidence="3">The sequence shown here is derived from an EMBL/GenBank/DDBJ whole genome shotgun (WGS) entry which is preliminary data.</text>
</comment>
<evidence type="ECO:0000256" key="1">
    <source>
        <dbReference type="SAM" id="SignalP"/>
    </source>
</evidence>
<reference evidence="3 4" key="1">
    <citation type="submission" date="2019-12" db="EMBL/GenBank/DDBJ databases">
        <title>Genomic-based taxomic classification of the family Erythrobacteraceae.</title>
        <authorList>
            <person name="Xu L."/>
        </authorList>
    </citation>
    <scope>NUCLEOTIDE SEQUENCE [LARGE SCALE GENOMIC DNA]</scope>
    <source>
        <strain evidence="3 4">KEMB 9005-328</strain>
    </source>
</reference>
<evidence type="ECO:0000313" key="4">
    <source>
        <dbReference type="Proteomes" id="UP000439780"/>
    </source>
</evidence>
<dbReference type="Pfam" id="PF09832">
    <property type="entry name" value="DUF2059"/>
    <property type="match status" value="1"/>
</dbReference>
<gene>
    <name evidence="3" type="ORF">GRI58_03320</name>
</gene>
<dbReference type="InterPro" id="IPR018637">
    <property type="entry name" value="DUF2059"/>
</dbReference>
<accession>A0A845ABM9</accession>
<evidence type="ECO:0000313" key="3">
    <source>
        <dbReference type="EMBL" id="MXP27852.1"/>
    </source>
</evidence>
<proteinExistence type="predicted"/>
<name>A0A845ABM9_9SPHN</name>
<keyword evidence="1" id="KW-0732">Signal</keyword>
<keyword evidence="4" id="KW-1185">Reference proteome</keyword>
<sequence>MKWQKWLAGGAALGLLCAQPAAAAAPKKGDDAAAMAALTDMFKAEPLTAEQRARLPAAKALMMQIMPSGTMAEMYHSLFKRIMDPIMKMAESNPATDVTKNLGQDSAKLDLTDEHAKQAAAILDPGAATRNAAMIESLQSAMTKAMAAMEPDMREGMAEAYAVNFNSKELADIAAFFATPSGMTYARRSFALASDPHVLSASMKSLPKLMAELGPMKAQFDKAQADLPQPRDYADLSAEQRTELGKLTGLSQAQIKAGMASAAKKRADKAAKNRTSED</sequence>
<dbReference type="AlphaFoldDB" id="A0A845ABM9"/>
<feature type="signal peptide" evidence="1">
    <location>
        <begin position="1"/>
        <end position="23"/>
    </location>
</feature>
<organism evidence="3 4">
    <name type="scientific">Qipengyuania algicida</name>
    <dbReference type="NCBI Taxonomy" id="1836209"/>
    <lineage>
        <taxon>Bacteria</taxon>
        <taxon>Pseudomonadati</taxon>
        <taxon>Pseudomonadota</taxon>
        <taxon>Alphaproteobacteria</taxon>
        <taxon>Sphingomonadales</taxon>
        <taxon>Erythrobacteraceae</taxon>
        <taxon>Qipengyuania</taxon>
    </lineage>
</organism>
<evidence type="ECO:0000259" key="2">
    <source>
        <dbReference type="Pfam" id="PF09832"/>
    </source>
</evidence>
<protein>
    <submittedName>
        <fullName evidence="3">DUF2059 domain-containing protein</fullName>
    </submittedName>
</protein>
<dbReference type="RefSeq" id="WP_160752148.1">
    <property type="nucleotide sequence ID" value="NZ_WTYA01000002.1"/>
</dbReference>
<feature type="chain" id="PRO_5032898236" evidence="1">
    <location>
        <begin position="24"/>
        <end position="278"/>
    </location>
</feature>